<dbReference type="Gene3D" id="1.20.1280.50">
    <property type="match status" value="1"/>
</dbReference>
<gene>
    <name evidence="2" type="ORF">IFM89_006795</name>
</gene>
<evidence type="ECO:0000313" key="2">
    <source>
        <dbReference type="EMBL" id="KAF9613296.1"/>
    </source>
</evidence>
<organism evidence="2 3">
    <name type="scientific">Coptis chinensis</name>
    <dbReference type="NCBI Taxonomy" id="261450"/>
    <lineage>
        <taxon>Eukaryota</taxon>
        <taxon>Viridiplantae</taxon>
        <taxon>Streptophyta</taxon>
        <taxon>Embryophyta</taxon>
        <taxon>Tracheophyta</taxon>
        <taxon>Spermatophyta</taxon>
        <taxon>Magnoliopsida</taxon>
        <taxon>Ranunculales</taxon>
        <taxon>Ranunculaceae</taxon>
        <taxon>Coptidoideae</taxon>
        <taxon>Coptis</taxon>
    </lineage>
</organism>
<name>A0A835I9G8_9MAGN</name>
<reference evidence="2 3" key="1">
    <citation type="submission" date="2020-10" db="EMBL/GenBank/DDBJ databases">
        <title>The Coptis chinensis genome and diversification of protoberbering-type alkaloids.</title>
        <authorList>
            <person name="Wang B."/>
            <person name="Shu S."/>
            <person name="Song C."/>
            <person name="Liu Y."/>
        </authorList>
    </citation>
    <scope>NUCLEOTIDE SEQUENCE [LARGE SCALE GENOMIC DNA]</scope>
    <source>
        <strain evidence="2">HL-2020</strain>
        <tissue evidence="2">Leaf</tissue>
    </source>
</reference>
<dbReference type="InterPro" id="IPR036047">
    <property type="entry name" value="F-box-like_dom_sf"/>
</dbReference>
<comment type="caution">
    <text evidence="2">The sequence shown here is derived from an EMBL/GenBank/DDBJ whole genome shotgun (WGS) entry which is preliminary data.</text>
</comment>
<dbReference type="InterPro" id="IPR053781">
    <property type="entry name" value="F-box_AtFBL13-like"/>
</dbReference>
<dbReference type="PANTHER" id="PTHR34223">
    <property type="entry name" value="OS11G0201299 PROTEIN"/>
    <property type="match status" value="1"/>
</dbReference>
<feature type="non-terminal residue" evidence="2">
    <location>
        <position position="255"/>
    </location>
</feature>
<evidence type="ECO:0000259" key="1">
    <source>
        <dbReference type="Pfam" id="PF00646"/>
    </source>
</evidence>
<protein>
    <recommendedName>
        <fullName evidence="1">F-box domain-containing protein</fullName>
    </recommendedName>
</protein>
<feature type="domain" description="F-box" evidence="1">
    <location>
        <begin position="28"/>
        <end position="67"/>
    </location>
</feature>
<dbReference type="CDD" id="cd22160">
    <property type="entry name" value="F-box_AtFBL13-like"/>
    <property type="match status" value="1"/>
</dbReference>
<dbReference type="AlphaFoldDB" id="A0A835I9G8"/>
<dbReference type="SUPFAM" id="SSF52047">
    <property type="entry name" value="RNI-like"/>
    <property type="match status" value="1"/>
</dbReference>
<dbReference type="PANTHER" id="PTHR34223:SF51">
    <property type="entry name" value="OS06G0556300 PROTEIN"/>
    <property type="match status" value="1"/>
</dbReference>
<sequence length="255" mass="29392">MEVEGNSSSSSSTVANKKLMNMNNEDRISGLHEPLIHHILSFIDMKEVLQTSLLSKRWTNLWRSVRTLKFHEHSWTNRYDHWNGRNPRLKKNKLTKFKVKRLAISGPKLEYLQLENIFQGYNYNTSIKISATPSLASLKCIGYAYKNYTLENLSALVTAEIETYADYVVTRNISFGRCLSSILKGITNAKSLTLSGNGFQVFEELPNMLERVPILVQSLKYLKLTKWCDKSYIYSLAKLLEVFPLLETLVLERTE</sequence>
<dbReference type="InterPro" id="IPR001810">
    <property type="entry name" value="F-box_dom"/>
</dbReference>
<dbReference type="Pfam" id="PF00646">
    <property type="entry name" value="F-box"/>
    <property type="match status" value="1"/>
</dbReference>
<dbReference type="InterPro" id="IPR032675">
    <property type="entry name" value="LRR_dom_sf"/>
</dbReference>
<evidence type="ECO:0000313" key="3">
    <source>
        <dbReference type="Proteomes" id="UP000631114"/>
    </source>
</evidence>
<dbReference type="Proteomes" id="UP000631114">
    <property type="component" value="Unassembled WGS sequence"/>
</dbReference>
<accession>A0A835I9G8</accession>
<dbReference type="InterPro" id="IPR053197">
    <property type="entry name" value="F-box_SCFL_complex_component"/>
</dbReference>
<dbReference type="Gene3D" id="3.80.10.10">
    <property type="entry name" value="Ribonuclease Inhibitor"/>
    <property type="match status" value="1"/>
</dbReference>
<keyword evidence="3" id="KW-1185">Reference proteome</keyword>
<dbReference type="EMBL" id="JADFTS010000003">
    <property type="protein sequence ID" value="KAF9613296.1"/>
    <property type="molecule type" value="Genomic_DNA"/>
</dbReference>
<proteinExistence type="predicted"/>
<dbReference type="SUPFAM" id="SSF81383">
    <property type="entry name" value="F-box domain"/>
    <property type="match status" value="1"/>
</dbReference>